<feature type="signal peptide" evidence="2">
    <location>
        <begin position="1"/>
        <end position="19"/>
    </location>
</feature>
<dbReference type="AlphaFoldDB" id="Q6ZP13"/>
<proteinExistence type="evidence at transcript level"/>
<keyword evidence="1" id="KW-1133">Transmembrane helix</keyword>
<keyword evidence="1" id="KW-0472">Membrane</keyword>
<organism evidence="3">
    <name type="scientific">Homo sapiens</name>
    <name type="common">Human</name>
    <dbReference type="NCBI Taxonomy" id="9606"/>
    <lineage>
        <taxon>Eukaryota</taxon>
        <taxon>Metazoa</taxon>
        <taxon>Chordata</taxon>
        <taxon>Craniata</taxon>
        <taxon>Vertebrata</taxon>
        <taxon>Euteleostomi</taxon>
        <taxon>Mammalia</taxon>
        <taxon>Eutheria</taxon>
        <taxon>Euarchontoglires</taxon>
        <taxon>Primates</taxon>
        <taxon>Haplorrhini</taxon>
        <taxon>Catarrhini</taxon>
        <taxon>Hominidae</taxon>
        <taxon>Homo</taxon>
    </lineage>
</organism>
<accession>Q6ZP13</accession>
<name>Q6ZP13_HUMAN</name>
<feature type="transmembrane region" description="Helical" evidence="1">
    <location>
        <begin position="57"/>
        <end position="78"/>
    </location>
</feature>
<feature type="transmembrane region" description="Helical" evidence="1">
    <location>
        <begin position="85"/>
        <end position="106"/>
    </location>
</feature>
<dbReference type="EMBL" id="AK130247">
    <property type="protein sequence ID" value="BAC85312.1"/>
    <property type="molecule type" value="mRNA"/>
</dbReference>
<sequence>MDLLPTSILLASLWICSHLHPPGVSVDLPPTSILLVSLWICSHLHPPGVSVDRPPPPSSWCLCGSPPTSILLVSLWICSPPPSSWCLCGSAPTSILLVSLWIWRLWGLTEVGHVEFVFLPWLISWNIMFSKLFSCFLYLG</sequence>
<reference evidence="3" key="1">
    <citation type="submission" date="2003-07" db="EMBL/GenBank/DDBJ databases">
        <title>NEDO human cDNA sequencing project.</title>
        <authorList>
            <person name="Suzuki O."/>
            <person name="Sasaki N."/>
            <person name="Aotsuka S."/>
            <person name="Shoji T."/>
            <person name="Ichihara T."/>
            <person name="Shiohata N."/>
            <person name="Matsumoto K."/>
            <person name="Hirano M."/>
            <person name="Sano S."/>
            <person name="Nomura R."/>
            <person name="Yoshikawa Y."/>
            <person name="Matsumura Y."/>
            <person name="Moriya S."/>
            <person name="Chiba E."/>
            <person name="Momiyama H."/>
            <person name="Onogawa S."/>
            <person name="Kaeriyama S."/>
            <person name="Satoh N."/>
            <person name="Matsunawa H."/>
            <person name="Takahashi E."/>
            <person name="Kataoka R."/>
            <person name="Kuga N."/>
            <person name="Kuroda A."/>
            <person name="Satoh I."/>
            <person name="Kamata K."/>
            <person name="Takami S."/>
            <person name="Terashima Y."/>
            <person name="Watanabe M."/>
            <person name="Suzuki Y."/>
            <person name="Hata H."/>
            <person name="Nakagawa K."/>
            <person name="Mizuno S."/>
            <person name="Morinaga M."/>
            <person name="Kawamura M."/>
            <person name="Sugiyama T."/>
            <person name="Irie R."/>
            <person name="Otsuki T."/>
            <person name="Sato H."/>
            <person name="Nishikawa T."/>
            <person name="Sugiyama A."/>
            <person name="Kawakami B."/>
            <person name="Nagai K."/>
            <person name="Isogai T."/>
            <person name="Sugano S."/>
        </authorList>
    </citation>
    <scope>NUCLEOTIDE SEQUENCE</scope>
    <source>
        <tissue evidence="3">Prostate</tissue>
    </source>
</reference>
<feature type="chain" id="PRO_5004283905" evidence="2">
    <location>
        <begin position="20"/>
        <end position="140"/>
    </location>
</feature>
<keyword evidence="1" id="KW-0812">Transmembrane</keyword>
<evidence type="ECO:0000256" key="2">
    <source>
        <dbReference type="SAM" id="SignalP"/>
    </source>
</evidence>
<evidence type="ECO:0000256" key="1">
    <source>
        <dbReference type="SAM" id="Phobius"/>
    </source>
</evidence>
<evidence type="ECO:0000313" key="3">
    <source>
        <dbReference type="EMBL" id="BAC85312.1"/>
    </source>
</evidence>
<feature type="transmembrane region" description="Helical" evidence="1">
    <location>
        <begin position="118"/>
        <end position="139"/>
    </location>
</feature>
<keyword evidence="2" id="KW-0732">Signal</keyword>
<protein>
    <submittedName>
        <fullName evidence="3">cDNA FLJ26737 fis, clone PRS00528</fullName>
    </submittedName>
</protein>